<dbReference type="PANTHER" id="PTHR33254:SF4">
    <property type="entry name" value="4-HYDROXY-4-METHYL-2-OXOGLUTARATE ALDOLASE 3-RELATED"/>
    <property type="match status" value="1"/>
</dbReference>
<comment type="catalytic activity">
    <reaction evidence="1">
        <text>4-hydroxy-4-methyl-2-oxoglutarate = 2 pyruvate</text>
        <dbReference type="Rhea" id="RHEA:22748"/>
        <dbReference type="ChEBI" id="CHEBI:15361"/>
        <dbReference type="ChEBI" id="CHEBI:58276"/>
        <dbReference type="EC" id="4.1.3.17"/>
    </reaction>
</comment>
<dbReference type="AlphaFoldDB" id="A0A840IC47"/>
<feature type="binding site" evidence="13">
    <location>
        <position position="126"/>
    </location>
    <ligand>
        <name>substrate</name>
    </ligand>
</feature>
<dbReference type="RefSeq" id="WP_183341575.1">
    <property type="nucleotide sequence ID" value="NZ_JACHNU010000002.1"/>
</dbReference>
<evidence type="ECO:0000256" key="6">
    <source>
        <dbReference type="ARBA" id="ARBA00012947"/>
    </source>
</evidence>
<dbReference type="Proteomes" id="UP000585272">
    <property type="component" value="Unassembled WGS sequence"/>
</dbReference>
<evidence type="ECO:0000256" key="1">
    <source>
        <dbReference type="ARBA" id="ARBA00001342"/>
    </source>
</evidence>
<comment type="cofactor">
    <cofactor evidence="2">
        <name>a divalent metal cation</name>
        <dbReference type="ChEBI" id="CHEBI:60240"/>
    </cofactor>
</comment>
<organism evidence="14 15">
    <name type="scientific">Conexibacter arvalis</name>
    <dbReference type="NCBI Taxonomy" id="912552"/>
    <lineage>
        <taxon>Bacteria</taxon>
        <taxon>Bacillati</taxon>
        <taxon>Actinomycetota</taxon>
        <taxon>Thermoleophilia</taxon>
        <taxon>Solirubrobacterales</taxon>
        <taxon>Conexibacteraceae</taxon>
        <taxon>Conexibacter</taxon>
    </lineage>
</organism>
<keyword evidence="13" id="KW-0460">Magnesium</keyword>
<dbReference type="CDD" id="cd16841">
    <property type="entry name" value="RraA_family"/>
    <property type="match status" value="1"/>
</dbReference>
<feature type="binding site" evidence="13">
    <location>
        <position position="127"/>
    </location>
    <ligand>
        <name>Mg(2+)</name>
        <dbReference type="ChEBI" id="CHEBI:18420"/>
    </ligand>
</feature>
<dbReference type="Gene3D" id="3.50.30.40">
    <property type="entry name" value="Ribonuclease E inhibitor RraA/RraA-like"/>
    <property type="match status" value="1"/>
</dbReference>
<evidence type="ECO:0000313" key="15">
    <source>
        <dbReference type="Proteomes" id="UP000585272"/>
    </source>
</evidence>
<sequence>MSARQRTDGRDLEAVNRLAELGAALASDCLDRLGVTDMVMDARIRPLTPGFRVAGYAATVKVVAVDAPPADFSDAYKMEIAAVDALQPGDVMVVSESDGAAFWGELLASASRFRGAAGVVADSCARDANALIDMGFPSFVRGLDPRDSYGRVDVEEIAVPVDCGGVTVRPGDCVVADIDGVVVVPAERVAEVLALAEEKRATESTMRGELSTGLSMEAAFAKFKVL</sequence>
<evidence type="ECO:0000256" key="9">
    <source>
        <dbReference type="ARBA" id="ARBA00029596"/>
    </source>
</evidence>
<comment type="catalytic activity">
    <reaction evidence="12">
        <text>oxaloacetate + H(+) = pyruvate + CO2</text>
        <dbReference type="Rhea" id="RHEA:15641"/>
        <dbReference type="ChEBI" id="CHEBI:15361"/>
        <dbReference type="ChEBI" id="CHEBI:15378"/>
        <dbReference type="ChEBI" id="CHEBI:16452"/>
        <dbReference type="ChEBI" id="CHEBI:16526"/>
        <dbReference type="EC" id="4.1.1.112"/>
    </reaction>
</comment>
<proteinExistence type="inferred from homology"/>
<dbReference type="GO" id="GO:0046872">
    <property type="term" value="F:metal ion binding"/>
    <property type="evidence" value="ECO:0007669"/>
    <property type="project" value="UniProtKB-KW"/>
</dbReference>
<comment type="cofactor">
    <cofactor evidence="13">
        <name>Mg(2+)</name>
        <dbReference type="ChEBI" id="CHEBI:18420"/>
    </cofactor>
</comment>
<dbReference type="EMBL" id="JACHNU010000002">
    <property type="protein sequence ID" value="MBB4662406.1"/>
    <property type="molecule type" value="Genomic_DNA"/>
</dbReference>
<evidence type="ECO:0000256" key="8">
    <source>
        <dbReference type="ARBA" id="ARBA00025046"/>
    </source>
</evidence>
<comment type="caution">
    <text evidence="14">The sequence shown here is derived from an EMBL/GenBank/DDBJ whole genome shotgun (WGS) entry which is preliminary data.</text>
</comment>
<evidence type="ECO:0000256" key="2">
    <source>
        <dbReference type="ARBA" id="ARBA00001968"/>
    </source>
</evidence>
<protein>
    <recommendedName>
        <fullName evidence="7">Putative 4-hydroxy-4-methyl-2-oxoglutarate aldolase</fullName>
        <ecNumber evidence="6">4.1.1.112</ecNumber>
        <ecNumber evidence="5">4.1.3.17</ecNumber>
    </recommendedName>
    <alternativeName>
        <fullName evidence="11">Oxaloacetate decarboxylase</fullName>
    </alternativeName>
    <alternativeName>
        <fullName evidence="9">Regulator of ribonuclease activity homolog</fullName>
    </alternativeName>
    <alternativeName>
        <fullName evidence="10">RraA-like protein</fullName>
    </alternativeName>
</protein>
<comment type="similarity">
    <text evidence="3">Belongs to the class II aldolase/RraA-like family.</text>
</comment>
<accession>A0A840IC47</accession>
<keyword evidence="15" id="KW-1185">Reference proteome</keyword>
<evidence type="ECO:0000256" key="5">
    <source>
        <dbReference type="ARBA" id="ARBA00012213"/>
    </source>
</evidence>
<dbReference type="SUPFAM" id="SSF89562">
    <property type="entry name" value="RraA-like"/>
    <property type="match status" value="1"/>
</dbReference>
<dbReference type="Pfam" id="PF03737">
    <property type="entry name" value="RraA-like"/>
    <property type="match status" value="1"/>
</dbReference>
<dbReference type="InterPro" id="IPR005493">
    <property type="entry name" value="RraA/RraA-like"/>
</dbReference>
<comment type="function">
    <text evidence="8">Catalyzes the aldol cleavage of 4-hydroxy-4-methyl-2-oxoglutarate (HMG) into 2 molecules of pyruvate. Also contains a secondary oxaloacetate (OAA) decarboxylase activity due to the common pyruvate enolate transition state formed following C-C bond cleavage in the retro-aldol and decarboxylation reactions.</text>
</comment>
<dbReference type="EC" id="4.1.1.112" evidence="6"/>
<comment type="subunit">
    <text evidence="4">Homotrimer.</text>
</comment>
<gene>
    <name evidence="14" type="ORF">BDZ31_001992</name>
</gene>
<evidence type="ECO:0000256" key="4">
    <source>
        <dbReference type="ARBA" id="ARBA00011233"/>
    </source>
</evidence>
<evidence type="ECO:0000256" key="12">
    <source>
        <dbReference type="ARBA" id="ARBA00047973"/>
    </source>
</evidence>
<dbReference type="PANTHER" id="PTHR33254">
    <property type="entry name" value="4-HYDROXY-4-METHYL-2-OXOGLUTARATE ALDOLASE 3-RELATED"/>
    <property type="match status" value="1"/>
</dbReference>
<evidence type="ECO:0000256" key="10">
    <source>
        <dbReference type="ARBA" id="ARBA00030169"/>
    </source>
</evidence>
<dbReference type="GO" id="GO:0047443">
    <property type="term" value="F:4-hydroxy-4-methyl-2-oxoglutarate aldolase activity"/>
    <property type="evidence" value="ECO:0007669"/>
    <property type="project" value="UniProtKB-EC"/>
</dbReference>
<dbReference type="EC" id="4.1.3.17" evidence="5"/>
<reference evidence="14 15" key="1">
    <citation type="submission" date="2020-08" db="EMBL/GenBank/DDBJ databases">
        <title>Genomic Encyclopedia of Archaeal and Bacterial Type Strains, Phase II (KMG-II): from individual species to whole genera.</title>
        <authorList>
            <person name="Goeker M."/>
        </authorList>
    </citation>
    <scope>NUCLEOTIDE SEQUENCE [LARGE SCALE GENOMIC DNA]</scope>
    <source>
        <strain evidence="14 15">DSM 23288</strain>
    </source>
</reference>
<evidence type="ECO:0000256" key="11">
    <source>
        <dbReference type="ARBA" id="ARBA00032305"/>
    </source>
</evidence>
<evidence type="ECO:0000256" key="3">
    <source>
        <dbReference type="ARBA" id="ARBA00008621"/>
    </source>
</evidence>
<evidence type="ECO:0000313" key="14">
    <source>
        <dbReference type="EMBL" id="MBB4662406.1"/>
    </source>
</evidence>
<feature type="binding site" evidence="13">
    <location>
        <begin position="104"/>
        <end position="107"/>
    </location>
    <ligand>
        <name>substrate</name>
    </ligand>
</feature>
<keyword evidence="13" id="KW-0479">Metal-binding</keyword>
<evidence type="ECO:0000256" key="7">
    <source>
        <dbReference type="ARBA" id="ARBA00016549"/>
    </source>
</evidence>
<dbReference type="InterPro" id="IPR036704">
    <property type="entry name" value="RraA/RraA-like_sf"/>
</dbReference>
<dbReference type="GO" id="GO:0008948">
    <property type="term" value="F:oxaloacetate decarboxylase activity"/>
    <property type="evidence" value="ECO:0007669"/>
    <property type="project" value="UniProtKB-EC"/>
</dbReference>
<name>A0A840IC47_9ACTN</name>
<evidence type="ECO:0000256" key="13">
    <source>
        <dbReference type="PIRSR" id="PIRSR605493-1"/>
    </source>
</evidence>